<dbReference type="InterPro" id="IPR029787">
    <property type="entry name" value="Nucleotide_cyclase"/>
</dbReference>
<dbReference type="CDD" id="cd01949">
    <property type="entry name" value="GGDEF"/>
    <property type="match status" value="1"/>
</dbReference>
<dbReference type="Proteomes" id="UP000245977">
    <property type="component" value="Chromosome"/>
</dbReference>
<dbReference type="GO" id="GO:0052621">
    <property type="term" value="F:diguanylate cyclase activity"/>
    <property type="evidence" value="ECO:0007669"/>
    <property type="project" value="UniProtKB-EC"/>
</dbReference>
<dbReference type="PANTHER" id="PTHR45138:SF9">
    <property type="entry name" value="DIGUANYLATE CYCLASE DGCM-RELATED"/>
    <property type="match status" value="1"/>
</dbReference>
<proteinExistence type="predicted"/>
<dbReference type="EC" id="2.7.7.65" evidence="2"/>
<evidence type="ECO:0000256" key="1">
    <source>
        <dbReference type="ARBA" id="ARBA00001946"/>
    </source>
</evidence>
<feature type="transmembrane region" description="Helical" evidence="4">
    <location>
        <begin position="143"/>
        <end position="164"/>
    </location>
</feature>
<dbReference type="EMBL" id="CP029397">
    <property type="protein sequence ID" value="AWL29670.1"/>
    <property type="molecule type" value="Genomic_DNA"/>
</dbReference>
<dbReference type="FunFam" id="3.30.70.270:FF:000001">
    <property type="entry name" value="Diguanylate cyclase domain protein"/>
    <property type="match status" value="1"/>
</dbReference>
<keyword evidence="7" id="KW-1185">Reference proteome</keyword>
<evidence type="ECO:0000256" key="4">
    <source>
        <dbReference type="SAM" id="Phobius"/>
    </source>
</evidence>
<gene>
    <name evidence="6" type="ORF">DJ533_14380</name>
</gene>
<dbReference type="PANTHER" id="PTHR45138">
    <property type="entry name" value="REGULATORY COMPONENTS OF SENSORY TRANSDUCTION SYSTEM"/>
    <property type="match status" value="1"/>
</dbReference>
<comment type="catalytic activity">
    <reaction evidence="3">
        <text>2 GTP = 3',3'-c-di-GMP + 2 diphosphate</text>
        <dbReference type="Rhea" id="RHEA:24898"/>
        <dbReference type="ChEBI" id="CHEBI:33019"/>
        <dbReference type="ChEBI" id="CHEBI:37565"/>
        <dbReference type="ChEBI" id="CHEBI:58805"/>
        <dbReference type="EC" id="2.7.7.65"/>
    </reaction>
</comment>
<dbReference type="InterPro" id="IPR000160">
    <property type="entry name" value="GGDEF_dom"/>
</dbReference>
<keyword evidence="4" id="KW-0812">Transmembrane</keyword>
<dbReference type="AlphaFoldDB" id="A0A2S2FFI8"/>
<name>A0A2S2FFI8_9GAMM</name>
<evidence type="ECO:0000259" key="5">
    <source>
        <dbReference type="PROSITE" id="PS50887"/>
    </source>
</evidence>
<dbReference type="Gene3D" id="3.30.70.270">
    <property type="match status" value="1"/>
</dbReference>
<dbReference type="GO" id="GO:0005886">
    <property type="term" value="C:plasma membrane"/>
    <property type="evidence" value="ECO:0007669"/>
    <property type="project" value="TreeGrafter"/>
</dbReference>
<evidence type="ECO:0000313" key="6">
    <source>
        <dbReference type="EMBL" id="AWL29670.1"/>
    </source>
</evidence>
<comment type="cofactor">
    <cofactor evidence="1">
        <name>Mg(2+)</name>
        <dbReference type="ChEBI" id="CHEBI:18420"/>
    </cofactor>
</comment>
<feature type="transmembrane region" description="Helical" evidence="4">
    <location>
        <begin position="65"/>
        <end position="82"/>
    </location>
</feature>
<dbReference type="NCBIfam" id="TIGR00254">
    <property type="entry name" value="GGDEF"/>
    <property type="match status" value="1"/>
</dbReference>
<dbReference type="OrthoDB" id="9812260at2"/>
<protein>
    <recommendedName>
        <fullName evidence="2">diguanylate cyclase</fullName>
        <ecNumber evidence="2">2.7.7.65</ecNumber>
    </recommendedName>
</protein>
<organism evidence="6 7">
    <name type="scientific">Acinetobacter defluvii</name>
    <dbReference type="NCBI Taxonomy" id="1871111"/>
    <lineage>
        <taxon>Bacteria</taxon>
        <taxon>Pseudomonadati</taxon>
        <taxon>Pseudomonadota</taxon>
        <taxon>Gammaproteobacteria</taxon>
        <taxon>Moraxellales</taxon>
        <taxon>Moraxellaceae</taxon>
        <taxon>Acinetobacter</taxon>
    </lineage>
</organism>
<dbReference type="KEGG" id="adv:DJ533_14380"/>
<keyword evidence="4" id="KW-1133">Transmembrane helix</keyword>
<dbReference type="InterPro" id="IPR050469">
    <property type="entry name" value="Diguanylate_Cyclase"/>
</dbReference>
<feature type="transmembrane region" description="Helical" evidence="4">
    <location>
        <begin position="21"/>
        <end position="45"/>
    </location>
</feature>
<feature type="domain" description="GGDEF" evidence="5">
    <location>
        <begin position="248"/>
        <end position="381"/>
    </location>
</feature>
<dbReference type="SUPFAM" id="SSF55073">
    <property type="entry name" value="Nucleotide cyclase"/>
    <property type="match status" value="1"/>
</dbReference>
<feature type="transmembrane region" description="Helical" evidence="4">
    <location>
        <begin position="184"/>
        <end position="208"/>
    </location>
</feature>
<dbReference type="STRING" id="1871111.GCA_001704615_00825"/>
<keyword evidence="4" id="KW-0472">Membrane</keyword>
<sequence length="392" mass="45446">MKAWGKLNEFLNGNIILNWNTLTKCCLVMILGALIYTLWISWYLFVFSIPALQQWMNEELYYSHLSMSVVILCLFLVFAFISWKFNHYKWVQDYFPYIAILYFASTLIYGGFNVGIISPATMGGYISLISVGVVLFDRKIIYSAAIPVTLFMLITIVLSSLKQIPYAPLFSEKLNSSNLSENPFWVYSMFILYFPIFIFSIVLFEILLTQWRNREAQIKNMSLLDPLTNIFNRRSLAQHLHCIQRERKSYALILLDLDYFKNINDNYGHDVGDLVLTKVAKILDLHLNEQDMAGRFGGEEFLLILQNKTQEQAIQIAEQCREGIEQEPILLDLQHKLHVTASFGVALSEQNKTKEMVLRQADQALYFAKKQGRNQVRCYAEIDEVNDLNLDV</sequence>
<dbReference type="InterPro" id="IPR043128">
    <property type="entry name" value="Rev_trsase/Diguanyl_cyclase"/>
</dbReference>
<accession>A0A2S2FFI8</accession>
<evidence type="ECO:0000256" key="2">
    <source>
        <dbReference type="ARBA" id="ARBA00012528"/>
    </source>
</evidence>
<evidence type="ECO:0000256" key="3">
    <source>
        <dbReference type="ARBA" id="ARBA00034247"/>
    </source>
</evidence>
<dbReference type="GO" id="GO:0043709">
    <property type="term" value="P:cell adhesion involved in single-species biofilm formation"/>
    <property type="evidence" value="ECO:0007669"/>
    <property type="project" value="TreeGrafter"/>
</dbReference>
<dbReference type="RefSeq" id="WP_065994712.1">
    <property type="nucleotide sequence ID" value="NZ_CP029397.2"/>
</dbReference>
<dbReference type="Pfam" id="PF00990">
    <property type="entry name" value="GGDEF"/>
    <property type="match status" value="1"/>
</dbReference>
<dbReference type="SMART" id="SM00267">
    <property type="entry name" value="GGDEF"/>
    <property type="match status" value="1"/>
</dbReference>
<dbReference type="GO" id="GO:1902201">
    <property type="term" value="P:negative regulation of bacterial-type flagellum-dependent cell motility"/>
    <property type="evidence" value="ECO:0007669"/>
    <property type="project" value="TreeGrafter"/>
</dbReference>
<evidence type="ECO:0000313" key="7">
    <source>
        <dbReference type="Proteomes" id="UP000245977"/>
    </source>
</evidence>
<feature type="transmembrane region" description="Helical" evidence="4">
    <location>
        <begin position="94"/>
        <end position="110"/>
    </location>
</feature>
<reference evidence="6" key="1">
    <citation type="submission" date="2019-08" db="EMBL/GenBank/DDBJ databases">
        <title>The complete genome of Acinetobacter defluvii strain WCHAD010030.</title>
        <authorList>
            <person name="Hu Y."/>
            <person name="Qin J."/>
            <person name="Feng Y."/>
            <person name="Zong Z."/>
        </authorList>
    </citation>
    <scope>NUCLEOTIDE SEQUENCE</scope>
    <source>
        <strain evidence="6">WCHA30</strain>
    </source>
</reference>
<dbReference type="PROSITE" id="PS50887">
    <property type="entry name" value="GGDEF"/>
    <property type="match status" value="1"/>
</dbReference>